<keyword evidence="4" id="KW-0560">Oxidoreductase</keyword>
<keyword evidence="2" id="KW-0479">Metal-binding</keyword>
<dbReference type="GO" id="GO:0004656">
    <property type="term" value="F:procollagen-proline 4-dioxygenase activity"/>
    <property type="evidence" value="ECO:0007669"/>
    <property type="project" value="TreeGrafter"/>
</dbReference>
<accession>A0A1V9YA28</accession>
<dbReference type="Pfam" id="PF13640">
    <property type="entry name" value="2OG-FeII_Oxy_3"/>
    <property type="match status" value="1"/>
</dbReference>
<comment type="caution">
    <text evidence="7">The sequence shown here is derived from an EMBL/GenBank/DDBJ whole genome shotgun (WGS) entry which is preliminary data.</text>
</comment>
<protein>
    <recommendedName>
        <fullName evidence="6">Fe2OG dioxygenase domain-containing protein</fullName>
    </recommendedName>
</protein>
<evidence type="ECO:0000259" key="6">
    <source>
        <dbReference type="PROSITE" id="PS51471"/>
    </source>
</evidence>
<dbReference type="Proteomes" id="UP000243579">
    <property type="component" value="Unassembled WGS sequence"/>
</dbReference>
<dbReference type="EMBL" id="JNBR01002436">
    <property type="protein sequence ID" value="OQR82538.1"/>
    <property type="molecule type" value="Genomic_DNA"/>
</dbReference>
<dbReference type="InterPro" id="IPR036208">
    <property type="entry name" value="VHL_sf"/>
</dbReference>
<keyword evidence="8" id="KW-1185">Reference proteome</keyword>
<evidence type="ECO:0000256" key="2">
    <source>
        <dbReference type="ARBA" id="ARBA00022723"/>
    </source>
</evidence>
<dbReference type="PROSITE" id="PS51471">
    <property type="entry name" value="FE2OG_OXY"/>
    <property type="match status" value="1"/>
</dbReference>
<dbReference type="GO" id="GO:0005506">
    <property type="term" value="F:iron ion binding"/>
    <property type="evidence" value="ECO:0007669"/>
    <property type="project" value="InterPro"/>
</dbReference>
<dbReference type="PANTHER" id="PTHR10869">
    <property type="entry name" value="PROLYL 4-HYDROXYLASE ALPHA SUBUNIT"/>
    <property type="match status" value="1"/>
</dbReference>
<dbReference type="InterPro" id="IPR005123">
    <property type="entry name" value="Oxoglu/Fe-dep_dioxygenase_dom"/>
</dbReference>
<keyword evidence="5" id="KW-0408">Iron</keyword>
<dbReference type="GO" id="GO:0005783">
    <property type="term" value="C:endoplasmic reticulum"/>
    <property type="evidence" value="ECO:0007669"/>
    <property type="project" value="TreeGrafter"/>
</dbReference>
<dbReference type="STRING" id="1202772.A0A1V9YA28"/>
<evidence type="ECO:0000256" key="1">
    <source>
        <dbReference type="ARBA" id="ARBA00001961"/>
    </source>
</evidence>
<organism evidence="7 8">
    <name type="scientific">Achlya hypogyna</name>
    <name type="common">Oomycete</name>
    <name type="synonym">Protoachlya hypogyna</name>
    <dbReference type="NCBI Taxonomy" id="1202772"/>
    <lineage>
        <taxon>Eukaryota</taxon>
        <taxon>Sar</taxon>
        <taxon>Stramenopiles</taxon>
        <taxon>Oomycota</taxon>
        <taxon>Saprolegniomycetes</taxon>
        <taxon>Saprolegniales</taxon>
        <taxon>Achlyaceae</taxon>
        <taxon>Achlya</taxon>
    </lineage>
</organism>
<feature type="domain" description="Fe2OG dioxygenase" evidence="6">
    <location>
        <begin position="269"/>
        <end position="414"/>
    </location>
</feature>
<dbReference type="Gene3D" id="2.60.120.620">
    <property type="entry name" value="q2cbj1_9rhob like domain"/>
    <property type="match status" value="1"/>
</dbReference>
<reference evidence="7 8" key="1">
    <citation type="journal article" date="2014" name="Genome Biol. Evol.">
        <title>The secreted proteins of Achlya hypogyna and Thraustotheca clavata identify the ancestral oomycete secretome and reveal gene acquisitions by horizontal gene transfer.</title>
        <authorList>
            <person name="Misner I."/>
            <person name="Blouin N."/>
            <person name="Leonard G."/>
            <person name="Richards T.A."/>
            <person name="Lane C.E."/>
        </authorList>
    </citation>
    <scope>NUCLEOTIDE SEQUENCE [LARGE SCALE GENOMIC DNA]</scope>
    <source>
        <strain evidence="7 8">ATCC 48635</strain>
    </source>
</reference>
<dbReference type="PANTHER" id="PTHR10869:SF226">
    <property type="entry name" value="PROLYL 4-HYDROXYLASE ALPHA SUBUNIT DOMAIN-CONTAINING PROTEIN"/>
    <property type="match status" value="1"/>
</dbReference>
<dbReference type="GO" id="GO:0031418">
    <property type="term" value="F:L-ascorbic acid binding"/>
    <property type="evidence" value="ECO:0007669"/>
    <property type="project" value="InterPro"/>
</dbReference>
<evidence type="ECO:0000313" key="8">
    <source>
        <dbReference type="Proteomes" id="UP000243579"/>
    </source>
</evidence>
<evidence type="ECO:0000256" key="3">
    <source>
        <dbReference type="ARBA" id="ARBA00022964"/>
    </source>
</evidence>
<proteinExistence type="predicted"/>
<dbReference type="SMART" id="SM00702">
    <property type="entry name" value="P4Hc"/>
    <property type="match status" value="1"/>
</dbReference>
<comment type="cofactor">
    <cofactor evidence="1">
        <name>L-ascorbate</name>
        <dbReference type="ChEBI" id="CHEBI:38290"/>
    </cofactor>
</comment>
<evidence type="ECO:0000256" key="5">
    <source>
        <dbReference type="ARBA" id="ARBA00023004"/>
    </source>
</evidence>
<dbReference type="OrthoDB" id="420380at2759"/>
<dbReference type="InterPro" id="IPR006620">
    <property type="entry name" value="Pro_4_hyd_alph"/>
</dbReference>
<dbReference type="InterPro" id="IPR045054">
    <property type="entry name" value="P4HA-like"/>
</dbReference>
<evidence type="ECO:0000313" key="7">
    <source>
        <dbReference type="EMBL" id="OQR82538.1"/>
    </source>
</evidence>
<name>A0A1V9YA28_ACHHY</name>
<dbReference type="AlphaFoldDB" id="A0A1V9YA28"/>
<dbReference type="InterPro" id="IPR044862">
    <property type="entry name" value="Pro_4_hyd_alph_FE2OG_OXY"/>
</dbReference>
<keyword evidence="3" id="KW-0223">Dioxygenase</keyword>
<gene>
    <name evidence="7" type="ORF">ACHHYP_15884</name>
</gene>
<dbReference type="FunFam" id="2.60.120.620:FF:000017">
    <property type="entry name" value="Transmembrane prolyl 4-hydroxylase"/>
    <property type="match status" value="1"/>
</dbReference>
<dbReference type="SUPFAM" id="SSF49468">
    <property type="entry name" value="VHL"/>
    <property type="match status" value="1"/>
</dbReference>
<sequence length="501" mass="54001">MAGTDRKKAATEASPVPVPIAAAEGSSRSWEAVFLLAIVLAIGAALLQGSPSPKVSGRQLTETASFKTVVVYDNGMSVGGIKISLEPQHAPSGAALAAYLSEFVAVDGIRLVGEPEDAKIVADRIYTGGGKLVESYDDIEAGDRLYTVAPGLLFVWPFVKVGHRVRIEAVLSPTGRPIVLESLSETPRVFHVHDFFSDAEADALVARILTIDGEHDKLQQSHVGHKSGAKVVSPHRTSENAFDQVSPPALAIRKRSFDLLRIPKYQDDMCDGLQLLRYQQKQAYIAHTDYFAAATSDDWNWNPKVGGSNRFATVFLYLSNVTAGGQTVFPLAEMPEGVSHPPSAADARGLFDPKSWEADMVQSCSTRLASYPRKTHAILFYSQKPNGALDPRSLHGGCPVLEGTKWAANLWVWNKRRYGLDAERPDVIKVKFVNPTDGPVDLFYADTKLATVKPRGEQPFTSYAGHSWTMKDASGAVLGQVVLSAANGASQTITAGEAATT</sequence>
<evidence type="ECO:0000256" key="4">
    <source>
        <dbReference type="ARBA" id="ARBA00023002"/>
    </source>
</evidence>